<dbReference type="RefSeq" id="WP_130599582.1">
    <property type="nucleotide sequence ID" value="NZ_CP034759.1"/>
</dbReference>
<dbReference type="OrthoDB" id="345640at2"/>
<evidence type="ECO:0000256" key="1">
    <source>
        <dbReference type="SAM" id="Phobius"/>
    </source>
</evidence>
<accession>A0A4P6P2M4</accession>
<dbReference type="PANTHER" id="PTHR38033">
    <property type="entry name" value="MEMBRANE PROTEIN-RELATED"/>
    <property type="match status" value="1"/>
</dbReference>
<feature type="domain" description="Type IV / VI secretion system DotU" evidence="2">
    <location>
        <begin position="10"/>
        <end position="210"/>
    </location>
</feature>
<evidence type="ECO:0000313" key="3">
    <source>
        <dbReference type="EMBL" id="QBG34918.1"/>
    </source>
</evidence>
<evidence type="ECO:0000259" key="2">
    <source>
        <dbReference type="Pfam" id="PF09850"/>
    </source>
</evidence>
<protein>
    <submittedName>
        <fullName evidence="3">DotU family type IV/VI secretion system protein</fullName>
    </submittedName>
</protein>
<dbReference type="InterPro" id="IPR017732">
    <property type="entry name" value="T4/T6SS_DotU"/>
</dbReference>
<gene>
    <name evidence="3" type="ORF">EMK97_03785</name>
</gene>
<sequence>MDAVENTPDLLTCIAPVIHALMPLKLRSDSHSIAKNFREHIIECFDQFEKKCYENQITTSQMQEAKFALTATCDELVMSSGVDFKMDWMSRPLQLEFYGNNRAGEEFFERMEKLRMGSEDKRKVLEVYYVCLQMGFEGTYKVKGIEQLKALIVDIRAQLEDATGIANITLSDYGTPTEGFVMKVGRNLPYWVIFSIGLSLIMFLFMGFHYVISSDAKESNRVLEQKLEVLKQFSQSELSKESN</sequence>
<keyword evidence="1" id="KW-0472">Membrane</keyword>
<reference evidence="3 4" key="1">
    <citation type="submission" date="2018-12" db="EMBL/GenBank/DDBJ databases">
        <title>Complete genome of Litorilituus sediminis.</title>
        <authorList>
            <person name="Liu A."/>
            <person name="Rong J."/>
        </authorList>
    </citation>
    <scope>NUCLEOTIDE SEQUENCE [LARGE SCALE GENOMIC DNA]</scope>
    <source>
        <strain evidence="3 4">JCM 17549</strain>
    </source>
</reference>
<organism evidence="3 4">
    <name type="scientific">Litorilituus sediminis</name>
    <dbReference type="NCBI Taxonomy" id="718192"/>
    <lineage>
        <taxon>Bacteria</taxon>
        <taxon>Pseudomonadati</taxon>
        <taxon>Pseudomonadota</taxon>
        <taxon>Gammaproteobacteria</taxon>
        <taxon>Alteromonadales</taxon>
        <taxon>Colwelliaceae</taxon>
        <taxon>Litorilituus</taxon>
    </lineage>
</organism>
<dbReference type="KEGG" id="lsd:EMK97_03785"/>
<keyword evidence="1" id="KW-1133">Transmembrane helix</keyword>
<proteinExistence type="predicted"/>
<dbReference type="EMBL" id="CP034759">
    <property type="protein sequence ID" value="QBG34918.1"/>
    <property type="molecule type" value="Genomic_DNA"/>
</dbReference>
<name>A0A4P6P2M4_9GAMM</name>
<dbReference type="Proteomes" id="UP000290244">
    <property type="component" value="Chromosome"/>
</dbReference>
<dbReference type="NCBIfam" id="NF038228">
    <property type="entry name" value="IcmH_DotU_IVB"/>
    <property type="match status" value="1"/>
</dbReference>
<feature type="transmembrane region" description="Helical" evidence="1">
    <location>
        <begin position="190"/>
        <end position="212"/>
    </location>
</feature>
<dbReference type="Pfam" id="PF09850">
    <property type="entry name" value="DotU"/>
    <property type="match status" value="1"/>
</dbReference>
<keyword evidence="4" id="KW-1185">Reference proteome</keyword>
<dbReference type="AlphaFoldDB" id="A0A4P6P2M4"/>
<keyword evidence="1" id="KW-0812">Transmembrane</keyword>
<dbReference type="Gene3D" id="1.25.40.590">
    <property type="entry name" value="Type IV / VI secretion system, DotU"/>
    <property type="match status" value="1"/>
</dbReference>
<evidence type="ECO:0000313" key="4">
    <source>
        <dbReference type="Proteomes" id="UP000290244"/>
    </source>
</evidence>
<dbReference type="InterPro" id="IPR038522">
    <property type="entry name" value="T4/T6SS_DotU_sf"/>
</dbReference>
<dbReference type="NCBIfam" id="TIGR03349">
    <property type="entry name" value="IV_VI_DotU"/>
    <property type="match status" value="1"/>
</dbReference>
<dbReference type="PANTHER" id="PTHR38033:SF1">
    <property type="entry name" value="DOTU FAMILY TYPE IV_VI SECRETION SYSTEM PROTEIN"/>
    <property type="match status" value="1"/>
</dbReference>